<dbReference type="GO" id="GO:0016881">
    <property type="term" value="F:acid-amino acid ligase activity"/>
    <property type="evidence" value="ECO:0007669"/>
    <property type="project" value="InterPro"/>
</dbReference>
<sequence length="455" mass="50230">MEQLSARAKRLLGLDRAGPLRSNLRRLKGKYRVAMARLRRRRTKATVIGITGSSAKTTTAELLAHILEGSGSVHKLTVSNTFNRLIEKLWRLPRNSAYAVMELGVMAKGDMARMASVLKPDIAIMTLIADEHHSAFGGRAAVAAEKQALVESLAPDGLAILNVDDDLIAAMALNTVAPSVTFGRSERARYRACDIHAAYPQRLSMTIHWPGGALALRTRLIAEHFWLAVAAAAAAALELGVDARIIAERVSTFEPMPTRCGVWQVRGGPTFFVDTAKTPFHSLGLAFDMLGRADAGYKRVVLGQIADYAGKPAKAYGSAYRGARAVCDQIVFVGEHAHRSGAAQEDRDSGRFLEMRSVRQVAEHVRATQRPDEVILVKGSRNLHLERIALAADHDVRCWEPVCGYPRSCLECGKYLIPFEQHREIRAAEKDELRAVRKRASLWRRFTPFPRRPST</sequence>
<dbReference type="RefSeq" id="WP_095484260.1">
    <property type="nucleotide sequence ID" value="NZ_NPKI01000012.1"/>
</dbReference>
<evidence type="ECO:0000313" key="5">
    <source>
        <dbReference type="EMBL" id="PAQ02801.1"/>
    </source>
</evidence>
<keyword evidence="6" id="KW-1185">Reference proteome</keyword>
<dbReference type="SUPFAM" id="SSF53244">
    <property type="entry name" value="MurD-like peptide ligases, peptide-binding domain"/>
    <property type="match status" value="1"/>
</dbReference>
<dbReference type="AlphaFoldDB" id="A0AB36RE48"/>
<evidence type="ECO:0000256" key="2">
    <source>
        <dbReference type="ARBA" id="ARBA00022741"/>
    </source>
</evidence>
<keyword evidence="1" id="KW-0436">Ligase</keyword>
<evidence type="ECO:0000259" key="4">
    <source>
        <dbReference type="Pfam" id="PF08245"/>
    </source>
</evidence>
<accession>A0AB36RE48</accession>
<dbReference type="SUPFAM" id="SSF53623">
    <property type="entry name" value="MurD-like peptide ligases, catalytic domain"/>
    <property type="match status" value="1"/>
</dbReference>
<reference evidence="6" key="1">
    <citation type="submission" date="2017-08" db="EMBL/GenBank/DDBJ databases">
        <title>Mesorhizobium wenxinae sp. nov., a novel rhizobial species isolated from root nodules of chickpea (Cicer arietinum L.).</title>
        <authorList>
            <person name="Zhang J."/>
        </authorList>
    </citation>
    <scope>NUCLEOTIDE SEQUENCE [LARGE SCALE GENOMIC DNA]</scope>
    <source>
        <strain evidence="6">USDA 3392</strain>
    </source>
</reference>
<evidence type="ECO:0000256" key="1">
    <source>
        <dbReference type="ARBA" id="ARBA00022598"/>
    </source>
</evidence>
<proteinExistence type="predicted"/>
<evidence type="ECO:0000313" key="6">
    <source>
        <dbReference type="Proteomes" id="UP000216215"/>
    </source>
</evidence>
<dbReference type="Pfam" id="PF08245">
    <property type="entry name" value="Mur_ligase_M"/>
    <property type="match status" value="1"/>
</dbReference>
<dbReference type="InterPro" id="IPR013221">
    <property type="entry name" value="Mur_ligase_cen"/>
</dbReference>
<protein>
    <recommendedName>
        <fullName evidence="4">Mur ligase central domain-containing protein</fullName>
    </recommendedName>
</protein>
<dbReference type="EMBL" id="NPKI01000012">
    <property type="protein sequence ID" value="PAQ02801.1"/>
    <property type="molecule type" value="Genomic_DNA"/>
</dbReference>
<dbReference type="InterPro" id="IPR036615">
    <property type="entry name" value="Mur_ligase_C_dom_sf"/>
</dbReference>
<feature type="domain" description="Mur ligase central" evidence="4">
    <location>
        <begin position="50"/>
        <end position="236"/>
    </location>
</feature>
<dbReference type="Gene3D" id="3.40.1190.10">
    <property type="entry name" value="Mur-like, catalytic domain"/>
    <property type="match status" value="1"/>
</dbReference>
<keyword evidence="3" id="KW-0067">ATP-binding</keyword>
<organism evidence="5 6">
    <name type="scientific">Mesorhizobium mediterraneum</name>
    <dbReference type="NCBI Taxonomy" id="43617"/>
    <lineage>
        <taxon>Bacteria</taxon>
        <taxon>Pseudomonadati</taxon>
        <taxon>Pseudomonadota</taxon>
        <taxon>Alphaproteobacteria</taxon>
        <taxon>Hyphomicrobiales</taxon>
        <taxon>Phyllobacteriaceae</taxon>
        <taxon>Mesorhizobium</taxon>
    </lineage>
</organism>
<dbReference type="InterPro" id="IPR036565">
    <property type="entry name" value="Mur-like_cat_sf"/>
</dbReference>
<comment type="caution">
    <text evidence="5">The sequence shown here is derived from an EMBL/GenBank/DDBJ whole genome shotgun (WGS) entry which is preliminary data.</text>
</comment>
<dbReference type="PANTHER" id="PTHR43024">
    <property type="entry name" value="UDP-N-ACETYLMURAMOYL-TRIPEPTIDE--D-ALANYL-D-ALANINE LIGASE"/>
    <property type="match status" value="1"/>
</dbReference>
<dbReference type="InterPro" id="IPR051046">
    <property type="entry name" value="MurCDEF_CellWall_CoF430Synth"/>
</dbReference>
<evidence type="ECO:0000256" key="3">
    <source>
        <dbReference type="ARBA" id="ARBA00022840"/>
    </source>
</evidence>
<dbReference type="Proteomes" id="UP000216215">
    <property type="component" value="Unassembled WGS sequence"/>
</dbReference>
<dbReference type="Gene3D" id="3.90.190.20">
    <property type="entry name" value="Mur ligase, C-terminal domain"/>
    <property type="match status" value="1"/>
</dbReference>
<gene>
    <name evidence="5" type="ORF">CIT25_08995</name>
</gene>
<dbReference type="PANTHER" id="PTHR43024:SF1">
    <property type="entry name" value="UDP-N-ACETYLMURAMOYL-TRIPEPTIDE--D-ALANYL-D-ALANINE LIGASE"/>
    <property type="match status" value="1"/>
</dbReference>
<keyword evidence="2" id="KW-0547">Nucleotide-binding</keyword>
<dbReference type="GO" id="GO:0005524">
    <property type="term" value="F:ATP binding"/>
    <property type="evidence" value="ECO:0007669"/>
    <property type="project" value="UniProtKB-KW"/>
</dbReference>
<name>A0AB36RE48_9HYPH</name>